<proteinExistence type="predicted"/>
<feature type="domain" description="Rhodanese" evidence="2">
    <location>
        <begin position="75"/>
        <end position="165"/>
    </location>
</feature>
<accession>A0A7C2TIV2</accession>
<protein>
    <submittedName>
        <fullName evidence="3">Sulfurtransferase</fullName>
    </submittedName>
</protein>
<feature type="domain" description="Rhodanese" evidence="2">
    <location>
        <begin position="178"/>
        <end position="270"/>
    </location>
</feature>
<keyword evidence="1" id="KW-0732">Signal</keyword>
<evidence type="ECO:0000313" key="3">
    <source>
        <dbReference type="EMBL" id="HET97445.1"/>
    </source>
</evidence>
<reference evidence="3" key="1">
    <citation type="journal article" date="2020" name="mSystems">
        <title>Genome- and Community-Level Interaction Insights into Carbon Utilization and Element Cycling Functions of Hydrothermarchaeota in Hydrothermal Sediment.</title>
        <authorList>
            <person name="Zhou Z."/>
            <person name="Liu Y."/>
            <person name="Xu W."/>
            <person name="Pan J."/>
            <person name="Luo Z.H."/>
            <person name="Li M."/>
        </authorList>
    </citation>
    <scope>NUCLEOTIDE SEQUENCE [LARGE SCALE GENOMIC DNA]</scope>
    <source>
        <strain evidence="3">SpSt-1224</strain>
    </source>
</reference>
<dbReference type="AlphaFoldDB" id="A0A7C2TIV2"/>
<dbReference type="PROSITE" id="PS51257">
    <property type="entry name" value="PROKAR_LIPOPROTEIN"/>
    <property type="match status" value="1"/>
</dbReference>
<evidence type="ECO:0000259" key="2">
    <source>
        <dbReference type="PROSITE" id="PS50206"/>
    </source>
</evidence>
<dbReference type="Gene3D" id="3.40.250.10">
    <property type="entry name" value="Rhodanese-like domain"/>
    <property type="match status" value="3"/>
</dbReference>
<feature type="signal peptide" evidence="1">
    <location>
        <begin position="1"/>
        <end position="24"/>
    </location>
</feature>
<dbReference type="GO" id="GO:0004792">
    <property type="term" value="F:thiosulfate-cyanide sulfurtransferase activity"/>
    <property type="evidence" value="ECO:0007669"/>
    <property type="project" value="InterPro"/>
</dbReference>
<dbReference type="PROSITE" id="PS50206">
    <property type="entry name" value="RHODANESE_3"/>
    <property type="match status" value="3"/>
</dbReference>
<evidence type="ECO:0000256" key="1">
    <source>
        <dbReference type="SAM" id="SignalP"/>
    </source>
</evidence>
<dbReference type="SMART" id="SM00450">
    <property type="entry name" value="RHOD"/>
    <property type="match status" value="3"/>
</dbReference>
<gene>
    <name evidence="3" type="ORF">ENN98_01815</name>
</gene>
<comment type="caution">
    <text evidence="3">The sequence shown here is derived from an EMBL/GenBank/DDBJ whole genome shotgun (WGS) entry which is preliminary data.</text>
</comment>
<organism evidence="3">
    <name type="scientific">Desulfurivibrio alkaliphilus</name>
    <dbReference type="NCBI Taxonomy" id="427923"/>
    <lineage>
        <taxon>Bacteria</taxon>
        <taxon>Pseudomonadati</taxon>
        <taxon>Thermodesulfobacteriota</taxon>
        <taxon>Desulfobulbia</taxon>
        <taxon>Desulfobulbales</taxon>
        <taxon>Desulfobulbaceae</taxon>
        <taxon>Desulfurivibrio</taxon>
    </lineage>
</organism>
<dbReference type="SUPFAM" id="SSF52821">
    <property type="entry name" value="Rhodanese/Cell cycle control phosphatase"/>
    <property type="match status" value="3"/>
</dbReference>
<feature type="chain" id="PRO_5027758204" evidence="1">
    <location>
        <begin position="25"/>
        <end position="401"/>
    </location>
</feature>
<dbReference type="InterPro" id="IPR001307">
    <property type="entry name" value="Thiosulphate_STrfase_CS"/>
</dbReference>
<sequence length="401" mass="43793">MMMYRHALSSALVLLALFFMVGCAATPAPSPVPSAAGHTRMVEQDPKLRITSAEVMELFSQVYGDQVLVKANLDRNERFLLVDTRPLGRYQEGHVPGAIHMTPGEVAAQIDQLPRDRMVIFYCGGLACPLSTQAAKAALEKGLTNVRVWYEGDPGWHQAGGYMISETGYVYHMMTQSDEQNFLLIDSRPSAVHRKAFIPGSASIPIQNWDLKKSLLPNDLNTKLIFYCGGHACPHSHNSAKKAKEMGYKWVSVYSAGEPEWKRDGLPLWGNEPSGVVDVAIELPTAPGGLPRTISGADFTKLMKESPNEVAILDVRSAGEFAAGHLPGAVNIPDDQFHANYEQLVKKVPTGKRVIIHCVTGIRAGGVYHAIATRGGYDNPKGIQYLDASMFVNSDGTFEIN</sequence>
<dbReference type="InterPro" id="IPR001763">
    <property type="entry name" value="Rhodanese-like_dom"/>
</dbReference>
<dbReference type="EMBL" id="DSDS01000040">
    <property type="protein sequence ID" value="HET97445.1"/>
    <property type="molecule type" value="Genomic_DNA"/>
</dbReference>
<dbReference type="Pfam" id="PF00581">
    <property type="entry name" value="Rhodanese"/>
    <property type="match status" value="3"/>
</dbReference>
<feature type="domain" description="Rhodanese" evidence="2">
    <location>
        <begin position="306"/>
        <end position="375"/>
    </location>
</feature>
<dbReference type="InterPro" id="IPR036873">
    <property type="entry name" value="Rhodanese-like_dom_sf"/>
</dbReference>
<dbReference type="PANTHER" id="PTHR43031:SF16">
    <property type="entry name" value="OXIDOREDUCTASE"/>
    <property type="match status" value="1"/>
</dbReference>
<dbReference type="Proteomes" id="UP000885986">
    <property type="component" value="Unassembled WGS sequence"/>
</dbReference>
<dbReference type="PANTHER" id="PTHR43031">
    <property type="entry name" value="FAD-DEPENDENT OXIDOREDUCTASE"/>
    <property type="match status" value="1"/>
</dbReference>
<dbReference type="PROSITE" id="PS00380">
    <property type="entry name" value="RHODANESE_1"/>
    <property type="match status" value="1"/>
</dbReference>
<dbReference type="CDD" id="cd00158">
    <property type="entry name" value="RHOD"/>
    <property type="match status" value="3"/>
</dbReference>
<dbReference type="InterPro" id="IPR050229">
    <property type="entry name" value="GlpE_sulfurtransferase"/>
</dbReference>
<name>A0A7C2TIV2_9BACT</name>